<dbReference type="AlphaFoldDB" id="A0A6L2LRM2"/>
<keyword evidence="2" id="KW-0695">RNA-directed DNA polymerase</keyword>
<dbReference type="EMBL" id="BKCJ010004930">
    <property type="protein sequence ID" value="GEU63900.1"/>
    <property type="molecule type" value="Genomic_DNA"/>
</dbReference>
<gene>
    <name evidence="2" type="ORF">Tci_035878</name>
</gene>
<proteinExistence type="predicted"/>
<keyword evidence="2" id="KW-0548">Nucleotidyltransferase</keyword>
<organism evidence="2">
    <name type="scientific">Tanacetum cinerariifolium</name>
    <name type="common">Dalmatian daisy</name>
    <name type="synonym">Chrysanthemum cinerariifolium</name>
    <dbReference type="NCBI Taxonomy" id="118510"/>
    <lineage>
        <taxon>Eukaryota</taxon>
        <taxon>Viridiplantae</taxon>
        <taxon>Streptophyta</taxon>
        <taxon>Embryophyta</taxon>
        <taxon>Tracheophyta</taxon>
        <taxon>Spermatophyta</taxon>
        <taxon>Magnoliopsida</taxon>
        <taxon>eudicotyledons</taxon>
        <taxon>Gunneridae</taxon>
        <taxon>Pentapetalae</taxon>
        <taxon>asterids</taxon>
        <taxon>campanulids</taxon>
        <taxon>Asterales</taxon>
        <taxon>Asteraceae</taxon>
        <taxon>Asteroideae</taxon>
        <taxon>Anthemideae</taxon>
        <taxon>Anthemidinae</taxon>
        <taxon>Tanacetum</taxon>
    </lineage>
</organism>
<evidence type="ECO:0000256" key="1">
    <source>
        <dbReference type="SAM" id="MobiDB-lite"/>
    </source>
</evidence>
<name>A0A6L2LRM2_TANCI</name>
<keyword evidence="2" id="KW-0808">Transferase</keyword>
<accession>A0A6L2LRM2</accession>
<dbReference type="GO" id="GO:0003964">
    <property type="term" value="F:RNA-directed DNA polymerase activity"/>
    <property type="evidence" value="ECO:0007669"/>
    <property type="project" value="UniProtKB-KW"/>
</dbReference>
<sequence length="128" mass="13998">MGVINLEVTIGECEKTRTIIMEFAVVKSPSPYSALLGRTRMRSLGVVASTIHSMIKYLTLNGITTISTIKETLSECRQIEEAQDLSRPAHVTDPTLMQTSSKVANPRDSLASVEARSWRPGKEPVGPI</sequence>
<comment type="caution">
    <text evidence="2">The sequence shown here is derived from an EMBL/GenBank/DDBJ whole genome shotgun (WGS) entry which is preliminary data.</text>
</comment>
<reference evidence="2" key="1">
    <citation type="journal article" date="2019" name="Sci. Rep.">
        <title>Draft genome of Tanacetum cinerariifolium, the natural source of mosquito coil.</title>
        <authorList>
            <person name="Yamashiro T."/>
            <person name="Shiraishi A."/>
            <person name="Satake H."/>
            <person name="Nakayama K."/>
        </authorList>
    </citation>
    <scope>NUCLEOTIDE SEQUENCE</scope>
</reference>
<feature type="region of interest" description="Disordered" evidence="1">
    <location>
        <begin position="84"/>
        <end position="128"/>
    </location>
</feature>
<protein>
    <submittedName>
        <fullName evidence="2">Reverse transcriptase domain-containing protein</fullName>
    </submittedName>
</protein>
<evidence type="ECO:0000313" key="2">
    <source>
        <dbReference type="EMBL" id="GEU63900.1"/>
    </source>
</evidence>